<feature type="domain" description="Retinoblastoma-associated protein N-terminal" evidence="9">
    <location>
        <begin position="64"/>
        <end position="208"/>
    </location>
</feature>
<evidence type="ECO:0000256" key="4">
    <source>
        <dbReference type="ARBA" id="ARBA00023015"/>
    </source>
</evidence>
<name>A0A6L2PN82_COPFO</name>
<feature type="region of interest" description="Disordered" evidence="8">
    <location>
        <begin position="704"/>
        <end position="725"/>
    </location>
</feature>
<dbReference type="SUPFAM" id="SSF47954">
    <property type="entry name" value="Cyclin-like"/>
    <property type="match status" value="2"/>
</dbReference>
<dbReference type="InterPro" id="IPR002720">
    <property type="entry name" value="RB_A"/>
</dbReference>
<dbReference type="InParanoid" id="A0A6L2PN82"/>
<dbReference type="InterPro" id="IPR028309">
    <property type="entry name" value="RB_fam"/>
</dbReference>
<dbReference type="PANTHER" id="PTHR13742">
    <property type="entry name" value="RETINOBLASTOMA-ASSOCIATED PROTEIN RB -RELATED"/>
    <property type="match status" value="1"/>
</dbReference>
<dbReference type="AlphaFoldDB" id="A0A6L2PN82"/>
<comment type="caution">
    <text evidence="11">The sequence shown here is derived from an EMBL/GenBank/DDBJ whole genome shotgun (WGS) entry which is preliminary data.</text>
</comment>
<evidence type="ECO:0000313" key="12">
    <source>
        <dbReference type="Proteomes" id="UP000502823"/>
    </source>
</evidence>
<evidence type="ECO:0000256" key="1">
    <source>
        <dbReference type="ARBA" id="ARBA00004123"/>
    </source>
</evidence>
<feature type="region of interest" description="Disordered" evidence="8">
    <location>
        <begin position="850"/>
        <end position="886"/>
    </location>
</feature>
<keyword evidence="6" id="KW-0539">Nucleus</keyword>
<dbReference type="GO" id="GO:0000785">
    <property type="term" value="C:chromatin"/>
    <property type="evidence" value="ECO:0007669"/>
    <property type="project" value="TreeGrafter"/>
</dbReference>
<dbReference type="GO" id="GO:0005667">
    <property type="term" value="C:transcription regulator complex"/>
    <property type="evidence" value="ECO:0007669"/>
    <property type="project" value="TreeGrafter"/>
</dbReference>
<dbReference type="Gene3D" id="1.10.472.140">
    <property type="match status" value="1"/>
</dbReference>
<organism evidence="11 12">
    <name type="scientific">Coptotermes formosanus</name>
    <name type="common">Formosan subterranean termite</name>
    <dbReference type="NCBI Taxonomy" id="36987"/>
    <lineage>
        <taxon>Eukaryota</taxon>
        <taxon>Metazoa</taxon>
        <taxon>Ecdysozoa</taxon>
        <taxon>Arthropoda</taxon>
        <taxon>Hexapoda</taxon>
        <taxon>Insecta</taxon>
        <taxon>Pterygota</taxon>
        <taxon>Neoptera</taxon>
        <taxon>Polyneoptera</taxon>
        <taxon>Dictyoptera</taxon>
        <taxon>Blattodea</taxon>
        <taxon>Blattoidea</taxon>
        <taxon>Termitoidae</taxon>
        <taxon>Rhinotermitidae</taxon>
        <taxon>Coptotermes</taxon>
    </lineage>
</organism>
<dbReference type="GO" id="GO:0005634">
    <property type="term" value="C:nucleus"/>
    <property type="evidence" value="ECO:0007669"/>
    <property type="project" value="UniProtKB-SubCell"/>
</dbReference>
<keyword evidence="3" id="KW-0678">Repressor</keyword>
<feature type="region of interest" description="Disordered" evidence="8">
    <location>
        <begin position="1003"/>
        <end position="1034"/>
    </location>
</feature>
<dbReference type="Proteomes" id="UP000502823">
    <property type="component" value="Unassembled WGS sequence"/>
</dbReference>
<dbReference type="SMART" id="SM01368">
    <property type="entry name" value="RB_A"/>
    <property type="match status" value="1"/>
</dbReference>
<dbReference type="Pfam" id="PF01858">
    <property type="entry name" value="RB_A"/>
    <property type="match status" value="1"/>
</dbReference>
<dbReference type="GO" id="GO:2000134">
    <property type="term" value="P:negative regulation of G1/S transition of mitotic cell cycle"/>
    <property type="evidence" value="ECO:0007669"/>
    <property type="project" value="TreeGrafter"/>
</dbReference>
<evidence type="ECO:0000259" key="9">
    <source>
        <dbReference type="SMART" id="SM01367"/>
    </source>
</evidence>
<dbReference type="InterPro" id="IPR002719">
    <property type="entry name" value="RB_B"/>
</dbReference>
<feature type="compositionally biased region" description="Basic and acidic residues" evidence="8">
    <location>
        <begin position="1025"/>
        <end position="1034"/>
    </location>
</feature>
<comment type="similarity">
    <text evidence="2">Belongs to the retinoblastoma protein (RB) family.</text>
</comment>
<evidence type="ECO:0000259" key="10">
    <source>
        <dbReference type="SMART" id="SM01368"/>
    </source>
</evidence>
<proteinExistence type="inferred from homology"/>
<dbReference type="InterPro" id="IPR024599">
    <property type="entry name" value="RB_N"/>
</dbReference>
<evidence type="ECO:0000256" key="6">
    <source>
        <dbReference type="ARBA" id="ARBA00023242"/>
    </source>
</evidence>
<dbReference type="Pfam" id="PF01857">
    <property type="entry name" value="RB_B"/>
    <property type="match status" value="1"/>
</dbReference>
<protein>
    <recommendedName>
        <fullName evidence="13">Retinoblastoma-associated protein A-box domain-containing protein</fullName>
    </recommendedName>
</protein>
<dbReference type="Pfam" id="PF11934">
    <property type="entry name" value="DUF3452"/>
    <property type="match status" value="1"/>
</dbReference>
<feature type="compositionally biased region" description="Polar residues" evidence="8">
    <location>
        <begin position="704"/>
        <end position="715"/>
    </location>
</feature>
<keyword evidence="5" id="KW-0804">Transcription</keyword>
<evidence type="ECO:0000256" key="2">
    <source>
        <dbReference type="ARBA" id="ARBA00009475"/>
    </source>
</evidence>
<dbReference type="InterPro" id="IPR036915">
    <property type="entry name" value="Cyclin-like_sf"/>
</dbReference>
<sequence length="1034" mass="117947">MGLAGDADDDIFKRHQDLCVNLNMDKDAADEAWRNYEAIRQNYFLEGEQLHWLGCALYVACRKSSTPTVGKSGAMVEGNCVSLTRLLRLCKLSLIQFFNKSKKWADMANMPPEFRIKIDRVERNFTVSMVVFKKYQPIFLDMFRNPFDDQQRQPRSRKQRTMLCTSVKVFDFCWTLFVCVKGKFPDVTDDLVNSYHLLLACCDLMFANAVLADRRDILNPAFPGLPENFQDEDYIPPSEVPCIIDHLCMKHDGIPVEAKGIKEYSWKTHIKKLFDTGVLKGNVSDLSGILEQGRFDHNYKTVNRIYEEYVLSEGDFDERIFLGKILGNLIMFIFAIKCNLLTHSVSDNFMFSCYYDVADAGDDANTDIGTQIKVCGMGEFTEKMQAKRAGNQKYSGGMQQLAPSTPLTGRNYLKSKEMQHNVTPVSTATQNVSRLLAMLAGRQASPSDILLELFRSCSCDPKEKIEEWVREMGRLFCTRYTQRADEQPAKPMDFAQKRLQLGVTLYYKLLEYILLDERKKKPDLDLTNLLEQEVFHQSLCACSLEIVIYSYNSQRTFPWMLEALNVEPYYFYKVIEVIVKVEDQLTRDMVKHLNMIEEKVLDSLAWRSESPLWENIQKSGLPVPSCEDVCLPGQLDDTVSTVPCPNPVLRKITTIFTFHLYTDPPQSPVSSVSERFQSPPLGSSLAKKRLFSEGPALSNVIRTSVPSTSQQASPNKQQVQLSPKQQQQPLQLQALVSKDKKPKRTGSLGLFFRKFYHLASVRMQDLCLHLNLKEELKRKIWTCFELTVINHIDLMQDRHLDQILMCSVYVICKQVAQSEKTFKEIMQYYRRQPQAQSHIYRSVLCAKRRQADDPKDGIRSSSTLPIAQPPSAPPTPTHLAGTGSSFESEDRCDLIKFYNTIYVLKVKAFALKFSSTGGQPENLTLSPLPLPKNQPMSPYRRVSDKPTVFIRSLEPKVLPTSPTQPLSYCFSRSPAKDLRAINNMIQIDSKRVQIDSKRVGKRLLADDEPGADAPPAKQQTASARRLHDLIGERL</sequence>
<feature type="domain" description="Retinoblastoma-associated protein A-box" evidence="10">
    <location>
        <begin position="423"/>
        <end position="616"/>
    </location>
</feature>
<dbReference type="GO" id="GO:0030154">
    <property type="term" value="P:cell differentiation"/>
    <property type="evidence" value="ECO:0007669"/>
    <property type="project" value="TreeGrafter"/>
</dbReference>
<keyword evidence="12" id="KW-1185">Reference proteome</keyword>
<comment type="subcellular location">
    <subcellularLocation>
        <location evidence="1">Nucleus</location>
    </subcellularLocation>
</comment>
<evidence type="ECO:0000256" key="8">
    <source>
        <dbReference type="SAM" id="MobiDB-lite"/>
    </source>
</evidence>
<dbReference type="SMART" id="SM01367">
    <property type="entry name" value="DUF3452"/>
    <property type="match status" value="1"/>
</dbReference>
<gene>
    <name evidence="11" type="ORF">Cfor_04902</name>
</gene>
<dbReference type="PANTHER" id="PTHR13742:SF17">
    <property type="entry name" value="RE32990P-RELATED"/>
    <property type="match status" value="1"/>
</dbReference>
<evidence type="ECO:0000256" key="3">
    <source>
        <dbReference type="ARBA" id="ARBA00022491"/>
    </source>
</evidence>
<dbReference type="GO" id="GO:0006357">
    <property type="term" value="P:regulation of transcription by RNA polymerase II"/>
    <property type="evidence" value="ECO:0007669"/>
    <property type="project" value="InterPro"/>
</dbReference>
<dbReference type="OrthoDB" id="844594at2759"/>
<evidence type="ECO:0000256" key="5">
    <source>
        <dbReference type="ARBA" id="ARBA00023163"/>
    </source>
</evidence>
<dbReference type="GO" id="GO:0000977">
    <property type="term" value="F:RNA polymerase II transcription regulatory region sequence-specific DNA binding"/>
    <property type="evidence" value="ECO:0007669"/>
    <property type="project" value="TreeGrafter"/>
</dbReference>
<evidence type="ECO:0008006" key="13">
    <source>
        <dbReference type="Google" id="ProtNLM"/>
    </source>
</evidence>
<dbReference type="FunFam" id="1.10.472.10:FF:000035">
    <property type="entry name" value="RB transcriptional corepressor-like 1"/>
    <property type="match status" value="1"/>
</dbReference>
<keyword evidence="7" id="KW-0131">Cell cycle</keyword>
<dbReference type="FunCoup" id="A0A6L2PN82">
    <property type="interactions" value="1612"/>
</dbReference>
<feature type="compositionally biased region" description="Low complexity" evidence="8">
    <location>
        <begin position="716"/>
        <end position="725"/>
    </location>
</feature>
<keyword evidence="4" id="KW-0805">Transcription regulation</keyword>
<evidence type="ECO:0000256" key="7">
    <source>
        <dbReference type="ARBA" id="ARBA00023306"/>
    </source>
</evidence>
<feature type="non-terminal residue" evidence="11">
    <location>
        <position position="1034"/>
    </location>
</feature>
<dbReference type="Gene3D" id="1.10.472.10">
    <property type="entry name" value="Cyclin-like"/>
    <property type="match status" value="3"/>
</dbReference>
<accession>A0A6L2PN82</accession>
<reference evidence="12" key="1">
    <citation type="submission" date="2020-01" db="EMBL/GenBank/DDBJ databases">
        <title>Draft genome sequence of the Termite Coptotermes fromosanus.</title>
        <authorList>
            <person name="Itakura S."/>
            <person name="Yosikawa Y."/>
            <person name="Umezawa K."/>
        </authorList>
    </citation>
    <scope>NUCLEOTIDE SEQUENCE [LARGE SCALE GENOMIC DNA]</scope>
</reference>
<evidence type="ECO:0000313" key="11">
    <source>
        <dbReference type="EMBL" id="GFG34049.1"/>
    </source>
</evidence>
<feature type="compositionally biased region" description="Pro residues" evidence="8">
    <location>
        <begin position="867"/>
        <end position="876"/>
    </location>
</feature>
<dbReference type="EMBL" id="BLKM01000462">
    <property type="protein sequence ID" value="GFG34049.1"/>
    <property type="molecule type" value="Genomic_DNA"/>
</dbReference>